<feature type="transmembrane region" description="Helical" evidence="7">
    <location>
        <begin position="278"/>
        <end position="298"/>
    </location>
</feature>
<organism evidence="9 10">
    <name type="scientific">Marininema mesophilum</name>
    <dbReference type="NCBI Taxonomy" id="1048340"/>
    <lineage>
        <taxon>Bacteria</taxon>
        <taxon>Bacillati</taxon>
        <taxon>Bacillota</taxon>
        <taxon>Bacilli</taxon>
        <taxon>Bacillales</taxon>
        <taxon>Thermoactinomycetaceae</taxon>
        <taxon>Marininema</taxon>
    </lineage>
</organism>
<keyword evidence="2 7" id="KW-0813">Transport</keyword>
<evidence type="ECO:0000256" key="6">
    <source>
        <dbReference type="ARBA" id="ARBA00023136"/>
    </source>
</evidence>
<name>A0A1H2RTL6_9BACL</name>
<evidence type="ECO:0000313" key="9">
    <source>
        <dbReference type="EMBL" id="SDW22667.1"/>
    </source>
</evidence>
<proteinExistence type="inferred from homology"/>
<dbReference type="Gene3D" id="1.10.3720.10">
    <property type="entry name" value="MetI-like"/>
    <property type="match status" value="1"/>
</dbReference>
<dbReference type="Pfam" id="PF19300">
    <property type="entry name" value="BPD_transp_1_N"/>
    <property type="match status" value="1"/>
</dbReference>
<evidence type="ECO:0000256" key="7">
    <source>
        <dbReference type="RuleBase" id="RU363032"/>
    </source>
</evidence>
<comment type="similarity">
    <text evidence="7">Belongs to the binding-protein-dependent transport system permease family.</text>
</comment>
<dbReference type="GO" id="GO:0055085">
    <property type="term" value="P:transmembrane transport"/>
    <property type="evidence" value="ECO:0007669"/>
    <property type="project" value="InterPro"/>
</dbReference>
<evidence type="ECO:0000259" key="8">
    <source>
        <dbReference type="PROSITE" id="PS50928"/>
    </source>
</evidence>
<dbReference type="RefSeq" id="WP_091735489.1">
    <property type="nucleotide sequence ID" value="NZ_FNNQ01000002.1"/>
</dbReference>
<accession>A0A1H2RTL6</accession>
<feature type="transmembrane region" description="Helical" evidence="7">
    <location>
        <begin position="129"/>
        <end position="150"/>
    </location>
</feature>
<dbReference type="PANTHER" id="PTHR43163:SF6">
    <property type="entry name" value="DIPEPTIDE TRANSPORT SYSTEM PERMEASE PROTEIN DPPB-RELATED"/>
    <property type="match status" value="1"/>
</dbReference>
<evidence type="ECO:0000256" key="4">
    <source>
        <dbReference type="ARBA" id="ARBA00022692"/>
    </source>
</evidence>
<dbReference type="SUPFAM" id="SSF161098">
    <property type="entry name" value="MetI-like"/>
    <property type="match status" value="1"/>
</dbReference>
<evidence type="ECO:0000256" key="2">
    <source>
        <dbReference type="ARBA" id="ARBA00022448"/>
    </source>
</evidence>
<dbReference type="Proteomes" id="UP000198534">
    <property type="component" value="Unassembled WGS sequence"/>
</dbReference>
<evidence type="ECO:0000313" key="10">
    <source>
        <dbReference type="Proteomes" id="UP000198534"/>
    </source>
</evidence>
<dbReference type="InterPro" id="IPR000515">
    <property type="entry name" value="MetI-like"/>
</dbReference>
<feature type="transmembrane region" description="Helical" evidence="7">
    <location>
        <begin position="226"/>
        <end position="248"/>
    </location>
</feature>
<gene>
    <name evidence="9" type="ORF">SAMN05444487_1028</name>
</gene>
<feature type="transmembrane region" description="Helical" evidence="7">
    <location>
        <begin position="170"/>
        <end position="188"/>
    </location>
</feature>
<dbReference type="InterPro" id="IPR045621">
    <property type="entry name" value="BPD_transp_1_N"/>
</dbReference>
<comment type="subcellular location">
    <subcellularLocation>
        <location evidence="1 7">Cell membrane</location>
        <topology evidence="1 7">Multi-pass membrane protein</topology>
    </subcellularLocation>
</comment>
<keyword evidence="10" id="KW-1185">Reference proteome</keyword>
<protein>
    <submittedName>
        <fullName evidence="9">Peptide/nickel transport system permease protein/dipeptide transport system permease protein</fullName>
    </submittedName>
</protein>
<keyword evidence="3" id="KW-1003">Cell membrane</keyword>
<feature type="transmembrane region" description="Helical" evidence="7">
    <location>
        <begin position="100"/>
        <end position="122"/>
    </location>
</feature>
<dbReference type="InterPro" id="IPR035906">
    <property type="entry name" value="MetI-like_sf"/>
</dbReference>
<dbReference type="OrthoDB" id="24153at2"/>
<keyword evidence="5 7" id="KW-1133">Transmembrane helix</keyword>
<sequence>MLRFIGRRVVLMLLSLWVIATLTFVLMKCIPGDPFTSEKKYPPQTIANLKAEYGLDKSIPEQYVTYITNLAKFDLGFSINNTSRTVNEMLSDSFPVSAELGAYSVLLALCAGVLMGITAALWQNRLPDYVMMILAVIGISVPSFVLAPFLQKYFGLEWKILPLAGWGDPPQIILPAAALALGQVALIARLMRSSMLDVVTQDYIRTARAKGLPPWRVISRHTLRNAIIPVVTIMGPAIAAVLTGSFVIEKIFSIPGMGKYFVESITNRDYPVIMGTTIFYASFLIMMNLLVDLTYGWIDPRIKVGGREGR</sequence>
<evidence type="ECO:0000256" key="1">
    <source>
        <dbReference type="ARBA" id="ARBA00004651"/>
    </source>
</evidence>
<keyword evidence="6 7" id="KW-0472">Membrane</keyword>
<evidence type="ECO:0000256" key="5">
    <source>
        <dbReference type="ARBA" id="ARBA00022989"/>
    </source>
</evidence>
<dbReference type="CDD" id="cd06261">
    <property type="entry name" value="TM_PBP2"/>
    <property type="match status" value="1"/>
</dbReference>
<feature type="domain" description="ABC transmembrane type-1" evidence="8">
    <location>
        <begin position="94"/>
        <end position="291"/>
    </location>
</feature>
<evidence type="ECO:0000256" key="3">
    <source>
        <dbReference type="ARBA" id="ARBA00022475"/>
    </source>
</evidence>
<keyword evidence="4 7" id="KW-0812">Transmembrane</keyword>
<dbReference type="Pfam" id="PF00528">
    <property type="entry name" value="BPD_transp_1"/>
    <property type="match status" value="1"/>
</dbReference>
<dbReference type="PROSITE" id="PS50928">
    <property type="entry name" value="ABC_TM1"/>
    <property type="match status" value="1"/>
</dbReference>
<dbReference type="STRING" id="1048340.SAMN05444487_1028"/>
<dbReference type="GO" id="GO:0005886">
    <property type="term" value="C:plasma membrane"/>
    <property type="evidence" value="ECO:0007669"/>
    <property type="project" value="UniProtKB-SubCell"/>
</dbReference>
<dbReference type="EMBL" id="FNNQ01000002">
    <property type="protein sequence ID" value="SDW22667.1"/>
    <property type="molecule type" value="Genomic_DNA"/>
</dbReference>
<dbReference type="AlphaFoldDB" id="A0A1H2RTL6"/>
<reference evidence="9 10" key="1">
    <citation type="submission" date="2016-10" db="EMBL/GenBank/DDBJ databases">
        <authorList>
            <person name="de Groot N.N."/>
        </authorList>
    </citation>
    <scope>NUCLEOTIDE SEQUENCE [LARGE SCALE GENOMIC DNA]</scope>
    <source>
        <strain evidence="9 10">DSM 45610</strain>
    </source>
</reference>
<dbReference type="PANTHER" id="PTHR43163">
    <property type="entry name" value="DIPEPTIDE TRANSPORT SYSTEM PERMEASE PROTEIN DPPB-RELATED"/>
    <property type="match status" value="1"/>
</dbReference>